<reference evidence="11" key="1">
    <citation type="journal article" date="2023" name="Commun. Biol.">
        <title>Genome analysis of Parmales, the sister group of diatoms, reveals the evolutionary specialization of diatoms from phago-mixotrophs to photoautotrophs.</title>
        <authorList>
            <person name="Ban H."/>
            <person name="Sato S."/>
            <person name="Yoshikawa S."/>
            <person name="Yamada K."/>
            <person name="Nakamura Y."/>
            <person name="Ichinomiya M."/>
            <person name="Sato N."/>
            <person name="Blanc-Mathieu R."/>
            <person name="Endo H."/>
            <person name="Kuwata A."/>
            <person name="Ogata H."/>
        </authorList>
    </citation>
    <scope>NUCLEOTIDE SEQUENCE [LARGE SCALE GENOMIC DNA]</scope>
    <source>
        <strain evidence="11">NIES 3699</strain>
    </source>
</reference>
<evidence type="ECO:0000256" key="4">
    <source>
        <dbReference type="ARBA" id="ARBA00022692"/>
    </source>
</evidence>
<dbReference type="EMBL" id="BRXX01000180">
    <property type="protein sequence ID" value="GMH96217.1"/>
    <property type="molecule type" value="Genomic_DNA"/>
</dbReference>
<proteinExistence type="inferred from homology"/>
<evidence type="ECO:0000256" key="1">
    <source>
        <dbReference type="ARBA" id="ARBA00002598"/>
    </source>
</evidence>
<comment type="function">
    <text evidence="1">Fluoride channel required for the rapid expulsion of cytoplasmic fluoride.</text>
</comment>
<dbReference type="Pfam" id="PF02537">
    <property type="entry name" value="CRCB"/>
    <property type="match status" value="1"/>
</dbReference>
<protein>
    <recommendedName>
        <fullName evidence="12">Fluoride ion transporter CrcB</fullName>
    </recommendedName>
</protein>
<evidence type="ECO:0000256" key="2">
    <source>
        <dbReference type="ARBA" id="ARBA00004651"/>
    </source>
</evidence>
<evidence type="ECO:0000313" key="11">
    <source>
        <dbReference type="Proteomes" id="UP001165160"/>
    </source>
</evidence>
<sequence length="160" mass="16521">MIPTALDIAALTVGASFGATTRHVISQHATKSQAFGALHIAKINIIGSLLLGTLAGVNKGATMLPPPAVVPSAVPKFSLIQSLPNPRLTLLLGVGFCGSLTTFSTFSLDMIKLLEAAEYTTCLRYFALNNVGGAVAAGVGYFGAMKLLKRYGAAIASKKV</sequence>
<feature type="transmembrane region" description="Helical" evidence="9">
    <location>
        <begin position="88"/>
        <end position="106"/>
    </location>
</feature>
<keyword evidence="11" id="KW-1185">Reference proteome</keyword>
<dbReference type="Proteomes" id="UP001165160">
    <property type="component" value="Unassembled WGS sequence"/>
</dbReference>
<keyword evidence="6 9" id="KW-0472">Membrane</keyword>
<evidence type="ECO:0000256" key="9">
    <source>
        <dbReference type="SAM" id="Phobius"/>
    </source>
</evidence>
<dbReference type="PANTHER" id="PTHR28259">
    <property type="entry name" value="FLUORIDE EXPORT PROTEIN 1-RELATED"/>
    <property type="match status" value="1"/>
</dbReference>
<name>A0A9W7BYX6_9STRA</name>
<dbReference type="GO" id="GO:1903425">
    <property type="term" value="F:fluoride transmembrane transporter activity"/>
    <property type="evidence" value="ECO:0007669"/>
    <property type="project" value="TreeGrafter"/>
</dbReference>
<evidence type="ECO:0000256" key="6">
    <source>
        <dbReference type="ARBA" id="ARBA00023136"/>
    </source>
</evidence>
<evidence type="ECO:0000256" key="7">
    <source>
        <dbReference type="ARBA" id="ARBA00035120"/>
    </source>
</evidence>
<evidence type="ECO:0000256" key="8">
    <source>
        <dbReference type="ARBA" id="ARBA00035585"/>
    </source>
</evidence>
<organism evidence="10 11">
    <name type="scientific">Triparma verrucosa</name>
    <dbReference type="NCBI Taxonomy" id="1606542"/>
    <lineage>
        <taxon>Eukaryota</taxon>
        <taxon>Sar</taxon>
        <taxon>Stramenopiles</taxon>
        <taxon>Ochrophyta</taxon>
        <taxon>Bolidophyceae</taxon>
        <taxon>Parmales</taxon>
        <taxon>Triparmaceae</taxon>
        <taxon>Triparma</taxon>
    </lineage>
</organism>
<keyword evidence="5 9" id="KW-1133">Transmembrane helix</keyword>
<dbReference type="AlphaFoldDB" id="A0A9W7BYX6"/>
<gene>
    <name evidence="10" type="ORF">TrVE_jg6445</name>
</gene>
<comment type="subcellular location">
    <subcellularLocation>
        <location evidence="2">Cell membrane</location>
        <topology evidence="2">Multi-pass membrane protein</topology>
    </subcellularLocation>
</comment>
<keyword evidence="3" id="KW-1003">Cell membrane</keyword>
<evidence type="ECO:0000256" key="3">
    <source>
        <dbReference type="ARBA" id="ARBA00022475"/>
    </source>
</evidence>
<dbReference type="HAMAP" id="MF_00454">
    <property type="entry name" value="FluC"/>
    <property type="match status" value="1"/>
</dbReference>
<evidence type="ECO:0000256" key="5">
    <source>
        <dbReference type="ARBA" id="ARBA00022989"/>
    </source>
</evidence>
<evidence type="ECO:0008006" key="12">
    <source>
        <dbReference type="Google" id="ProtNLM"/>
    </source>
</evidence>
<evidence type="ECO:0000313" key="10">
    <source>
        <dbReference type="EMBL" id="GMH96217.1"/>
    </source>
</evidence>
<dbReference type="PANTHER" id="PTHR28259:SF1">
    <property type="entry name" value="FLUORIDE EXPORT PROTEIN 1-RELATED"/>
    <property type="match status" value="1"/>
</dbReference>
<feature type="transmembrane region" description="Helical" evidence="9">
    <location>
        <begin position="126"/>
        <end position="148"/>
    </location>
</feature>
<dbReference type="InterPro" id="IPR003691">
    <property type="entry name" value="FluC"/>
</dbReference>
<comment type="caution">
    <text evidence="10">The sequence shown here is derived from an EMBL/GenBank/DDBJ whole genome shotgun (WGS) entry which is preliminary data.</text>
</comment>
<comment type="catalytic activity">
    <reaction evidence="8">
        <text>fluoride(in) = fluoride(out)</text>
        <dbReference type="Rhea" id="RHEA:76159"/>
        <dbReference type="ChEBI" id="CHEBI:17051"/>
    </reaction>
    <physiologicalReaction direction="left-to-right" evidence="8">
        <dbReference type="Rhea" id="RHEA:76160"/>
    </physiologicalReaction>
</comment>
<comment type="similarity">
    <text evidence="7">Belongs to the fluoride channel Fluc/FEX (TC 1.A.43) family.</text>
</comment>
<keyword evidence="4 9" id="KW-0812">Transmembrane</keyword>
<dbReference type="GO" id="GO:0005886">
    <property type="term" value="C:plasma membrane"/>
    <property type="evidence" value="ECO:0007669"/>
    <property type="project" value="UniProtKB-SubCell"/>
</dbReference>
<accession>A0A9W7BYX6</accession>